<dbReference type="GO" id="GO:0006565">
    <property type="term" value="P:L-serine catabolic process"/>
    <property type="evidence" value="ECO:0007669"/>
    <property type="project" value="TreeGrafter"/>
</dbReference>
<dbReference type="Gene3D" id="3.40.50.1100">
    <property type="match status" value="2"/>
</dbReference>
<dbReference type="RefSeq" id="WP_130153370.1">
    <property type="nucleotide sequence ID" value="NZ_SCFB01000002.1"/>
</dbReference>
<dbReference type="SUPFAM" id="SSF53686">
    <property type="entry name" value="Tryptophan synthase beta subunit-like PLP-dependent enzymes"/>
    <property type="match status" value="1"/>
</dbReference>
<accession>A0A4Q7DKI7</accession>
<evidence type="ECO:0000256" key="2">
    <source>
        <dbReference type="ARBA" id="ARBA00010869"/>
    </source>
</evidence>
<dbReference type="GO" id="GO:0004794">
    <property type="term" value="F:threonine deaminase activity"/>
    <property type="evidence" value="ECO:0007669"/>
    <property type="project" value="TreeGrafter"/>
</dbReference>
<protein>
    <submittedName>
        <fullName evidence="6">Pyridoxal-phosphate dependent enzyme</fullName>
    </submittedName>
</protein>
<dbReference type="FunFam" id="3.40.50.1100:FF:000005">
    <property type="entry name" value="Threonine dehydratase catabolic"/>
    <property type="match status" value="1"/>
</dbReference>
<sequence length="429" mass="46214">MACKTSGLSGFDDFSNVTAQNILSVITKDKICEASDLIGRSVNRTPLLETPWLSQKIQGTVHLKLENMQVAGSCKARGVYLKLLSLTAEQKERGVITISTGNHALGVAHQAQLMGIKTTIVMPENTPFSKVESLRQYGVSVILQGKHMPQSRDFAMQLIKTHGYTMIHPFDDPYIITGQGTVGLEVMQQASNLDTLIVPVGGGAFAAGICIAAKAINPQIHIIGVQSEFCPATAEILFPNSMPTERCFATKSLAESMNVQFPGELALSVLAEHLDDCIVIPEKYIELAVGSLIDRSKIVAEGAGALGVACLLYAPELFHHKRVGAFISGGNIDAKDLATVLSKSHKDKGCLKRYQIETTDTPAILGQLSYIIGKAGGQIFELSQEKTLNNISAKKTSINAVIETRNTQHAYDVFQALVNGGFSAQMLEE</sequence>
<evidence type="ECO:0000256" key="3">
    <source>
        <dbReference type="ARBA" id="ARBA00022898"/>
    </source>
</evidence>
<dbReference type="GO" id="GO:0006567">
    <property type="term" value="P:L-threonine catabolic process"/>
    <property type="evidence" value="ECO:0007669"/>
    <property type="project" value="TreeGrafter"/>
</dbReference>
<keyword evidence="4" id="KW-0456">Lyase</keyword>
<gene>
    <name evidence="6" type="ORF">EQU50_01360</name>
</gene>
<feature type="domain" description="Tryptophan synthase beta chain-like PALP" evidence="5">
    <location>
        <begin position="42"/>
        <end position="329"/>
    </location>
</feature>
<proteinExistence type="inferred from homology"/>
<dbReference type="GO" id="GO:0003941">
    <property type="term" value="F:L-serine ammonia-lyase activity"/>
    <property type="evidence" value="ECO:0007669"/>
    <property type="project" value="TreeGrafter"/>
</dbReference>
<comment type="cofactor">
    <cofactor evidence="1">
        <name>pyridoxal 5'-phosphate</name>
        <dbReference type="ChEBI" id="CHEBI:597326"/>
    </cofactor>
</comment>
<dbReference type="InterPro" id="IPR036052">
    <property type="entry name" value="TrpB-like_PALP_sf"/>
</dbReference>
<comment type="similarity">
    <text evidence="2">Belongs to the serine/threonine dehydratase family.</text>
</comment>
<reference evidence="6 7" key="1">
    <citation type="submission" date="2018-10" db="EMBL/GenBank/DDBJ databases">
        <title>An updated phylogeny of the Alphaproteobacteria reveals that the parasitic Rickettsiales and Holosporales have independent origins.</title>
        <authorList>
            <person name="Munoz-Gomez S.A."/>
            <person name="Hess S."/>
            <person name="Burger G."/>
            <person name="Lang B.F."/>
            <person name="Susko E."/>
            <person name="Slamovits C.H."/>
            <person name="Roger A.J."/>
        </authorList>
    </citation>
    <scope>NUCLEOTIDE SEQUENCE [LARGE SCALE GENOMIC DNA]</scope>
    <source>
        <strain evidence="6">HOLO01</strain>
    </source>
</reference>
<evidence type="ECO:0000259" key="5">
    <source>
        <dbReference type="Pfam" id="PF00291"/>
    </source>
</evidence>
<dbReference type="CDD" id="cd01562">
    <property type="entry name" value="Thr-dehyd"/>
    <property type="match status" value="1"/>
</dbReference>
<keyword evidence="7" id="KW-1185">Reference proteome</keyword>
<name>A0A4Q7DKI7_9PROT</name>
<dbReference type="InterPro" id="IPR001926">
    <property type="entry name" value="TrpB-like_PALP"/>
</dbReference>
<dbReference type="AlphaFoldDB" id="A0A4Q7DKI7"/>
<evidence type="ECO:0000256" key="4">
    <source>
        <dbReference type="ARBA" id="ARBA00023239"/>
    </source>
</evidence>
<dbReference type="OrthoDB" id="9811476at2"/>
<dbReference type="PANTHER" id="PTHR48078">
    <property type="entry name" value="THREONINE DEHYDRATASE, MITOCHONDRIAL-RELATED"/>
    <property type="match status" value="1"/>
</dbReference>
<dbReference type="GO" id="GO:0009097">
    <property type="term" value="P:isoleucine biosynthetic process"/>
    <property type="evidence" value="ECO:0007669"/>
    <property type="project" value="TreeGrafter"/>
</dbReference>
<dbReference type="PANTHER" id="PTHR48078:SF6">
    <property type="entry name" value="L-THREONINE DEHYDRATASE CATABOLIC TDCB"/>
    <property type="match status" value="1"/>
</dbReference>
<comment type="caution">
    <text evidence="6">The sequence shown here is derived from an EMBL/GenBank/DDBJ whole genome shotgun (WGS) entry which is preliminary data.</text>
</comment>
<organism evidence="6 7">
    <name type="scientific">Candidatus Finniella inopinata</name>
    <dbReference type="NCBI Taxonomy" id="1696036"/>
    <lineage>
        <taxon>Bacteria</taxon>
        <taxon>Pseudomonadati</taxon>
        <taxon>Pseudomonadota</taxon>
        <taxon>Alphaproteobacteria</taxon>
        <taxon>Holosporales</taxon>
        <taxon>Candidatus Paracaedibacteraceae</taxon>
        <taxon>Candidatus Finniella</taxon>
    </lineage>
</organism>
<evidence type="ECO:0000313" key="6">
    <source>
        <dbReference type="EMBL" id="RZI46900.1"/>
    </source>
</evidence>
<evidence type="ECO:0000256" key="1">
    <source>
        <dbReference type="ARBA" id="ARBA00001933"/>
    </source>
</evidence>
<keyword evidence="3" id="KW-0663">Pyridoxal phosphate</keyword>
<dbReference type="Pfam" id="PF00291">
    <property type="entry name" value="PALP"/>
    <property type="match status" value="1"/>
</dbReference>
<dbReference type="InterPro" id="IPR050147">
    <property type="entry name" value="Ser/Thr_Dehydratase"/>
</dbReference>
<dbReference type="EMBL" id="SCFB01000002">
    <property type="protein sequence ID" value="RZI46900.1"/>
    <property type="molecule type" value="Genomic_DNA"/>
</dbReference>
<dbReference type="Proteomes" id="UP000293550">
    <property type="component" value="Unassembled WGS sequence"/>
</dbReference>
<evidence type="ECO:0000313" key="7">
    <source>
        <dbReference type="Proteomes" id="UP000293550"/>
    </source>
</evidence>